<evidence type="ECO:0008006" key="4">
    <source>
        <dbReference type="Google" id="ProtNLM"/>
    </source>
</evidence>
<dbReference type="InterPro" id="IPR052022">
    <property type="entry name" value="26kDa_periplasmic_antigen"/>
</dbReference>
<dbReference type="Pfam" id="PF04402">
    <property type="entry name" value="SIMPL"/>
    <property type="match status" value="1"/>
</dbReference>
<evidence type="ECO:0000313" key="2">
    <source>
        <dbReference type="EMBL" id="KAK3309620.1"/>
    </source>
</evidence>
<dbReference type="RefSeq" id="XP_062725400.1">
    <property type="nucleotide sequence ID" value="XM_062871406.1"/>
</dbReference>
<gene>
    <name evidence="2" type="ORF">B0T15DRAFT_8701</name>
</gene>
<dbReference type="InterPro" id="IPR007497">
    <property type="entry name" value="SIMPL/DUF541"/>
</dbReference>
<evidence type="ECO:0000313" key="3">
    <source>
        <dbReference type="Proteomes" id="UP001273166"/>
    </source>
</evidence>
<dbReference type="Gene3D" id="3.30.70.2970">
    <property type="entry name" value="Protein of unknown function (DUF541), domain 2"/>
    <property type="match status" value="1"/>
</dbReference>
<dbReference type="PANTHER" id="PTHR34387">
    <property type="entry name" value="SLR1258 PROTEIN"/>
    <property type="match status" value="1"/>
</dbReference>
<dbReference type="EMBL" id="JAUDZG010000001">
    <property type="protein sequence ID" value="KAK3309620.1"/>
    <property type="molecule type" value="Genomic_DNA"/>
</dbReference>
<protein>
    <recommendedName>
        <fullName evidence="4">DUF541 domain-containing protein</fullName>
    </recommendedName>
</protein>
<dbReference type="AlphaFoldDB" id="A0AAJ0M5H4"/>
<dbReference type="PANTHER" id="PTHR34387:SF1">
    <property type="entry name" value="PERIPLASMIC IMMUNOGENIC PROTEIN"/>
    <property type="match status" value="1"/>
</dbReference>
<dbReference type="Gene3D" id="3.30.110.170">
    <property type="entry name" value="Protein of unknown function (DUF541), domain 1"/>
    <property type="match status" value="1"/>
</dbReference>
<dbReference type="Proteomes" id="UP001273166">
    <property type="component" value="Unassembled WGS sequence"/>
</dbReference>
<sequence length="239" mass="25866">MGLKIHTIGTSTLSRAAEQAVLTLEVSSTGPTQSGVSHEVTTTSNLVQSELEAHSSERSTAERAGPTTSPSADEVAVSHWSMSSLSTGSYIPWDAQHGEEQQRNPVYTARTTFEVTFGNFARLGQIVSNLANMPHVSVVSIEWRLTTPTRLEMSKASRKLAIEDAVNKATDYAAALGRARVDALEVSDTDMGGGDRPAVAYMASMGRRMKDHQEESLHFTPQNCEVHCSVKVLFEASKI</sequence>
<evidence type="ECO:0000256" key="1">
    <source>
        <dbReference type="SAM" id="MobiDB-lite"/>
    </source>
</evidence>
<dbReference type="GO" id="GO:0006974">
    <property type="term" value="P:DNA damage response"/>
    <property type="evidence" value="ECO:0007669"/>
    <property type="project" value="TreeGrafter"/>
</dbReference>
<reference evidence="2" key="2">
    <citation type="submission" date="2023-06" db="EMBL/GenBank/DDBJ databases">
        <authorList>
            <consortium name="Lawrence Berkeley National Laboratory"/>
            <person name="Mondo S.J."/>
            <person name="Hensen N."/>
            <person name="Bonometti L."/>
            <person name="Westerberg I."/>
            <person name="Brannstrom I.O."/>
            <person name="Guillou S."/>
            <person name="Cros-Aarteil S."/>
            <person name="Calhoun S."/>
            <person name="Haridas S."/>
            <person name="Kuo A."/>
            <person name="Pangilinan J."/>
            <person name="Riley R."/>
            <person name="Labutti K."/>
            <person name="Andreopoulos B."/>
            <person name="Lipzen A."/>
            <person name="Chen C."/>
            <person name="Yanf M."/>
            <person name="Daum C."/>
            <person name="Ng V."/>
            <person name="Clum A."/>
            <person name="Steindorff A."/>
            <person name="Ohm R."/>
            <person name="Martin F."/>
            <person name="Silar P."/>
            <person name="Natvig D."/>
            <person name="Lalanne C."/>
            <person name="Gautier V."/>
            <person name="Ament-Velasquez S.L."/>
            <person name="Kruys A."/>
            <person name="Hutchinson M.I."/>
            <person name="Powell A.J."/>
            <person name="Barry K."/>
            <person name="Miller A.N."/>
            <person name="Grigoriev I.V."/>
            <person name="Debuchy R."/>
            <person name="Gladieux P."/>
            <person name="Thoren M.H."/>
            <person name="Johannesson H."/>
        </authorList>
    </citation>
    <scope>NUCLEOTIDE SEQUENCE</scope>
    <source>
        <strain evidence="2">CBS 333.67</strain>
    </source>
</reference>
<feature type="region of interest" description="Disordered" evidence="1">
    <location>
        <begin position="49"/>
        <end position="78"/>
    </location>
</feature>
<keyword evidence="3" id="KW-1185">Reference proteome</keyword>
<dbReference type="GeneID" id="87890235"/>
<reference evidence="2" key="1">
    <citation type="journal article" date="2023" name="Mol. Phylogenet. Evol.">
        <title>Genome-scale phylogeny and comparative genomics of the fungal order Sordariales.</title>
        <authorList>
            <person name="Hensen N."/>
            <person name="Bonometti L."/>
            <person name="Westerberg I."/>
            <person name="Brannstrom I.O."/>
            <person name="Guillou S."/>
            <person name="Cros-Aarteil S."/>
            <person name="Calhoun S."/>
            <person name="Haridas S."/>
            <person name="Kuo A."/>
            <person name="Mondo S."/>
            <person name="Pangilinan J."/>
            <person name="Riley R."/>
            <person name="LaButti K."/>
            <person name="Andreopoulos B."/>
            <person name="Lipzen A."/>
            <person name="Chen C."/>
            <person name="Yan M."/>
            <person name="Daum C."/>
            <person name="Ng V."/>
            <person name="Clum A."/>
            <person name="Steindorff A."/>
            <person name="Ohm R.A."/>
            <person name="Martin F."/>
            <person name="Silar P."/>
            <person name="Natvig D.O."/>
            <person name="Lalanne C."/>
            <person name="Gautier V."/>
            <person name="Ament-Velasquez S.L."/>
            <person name="Kruys A."/>
            <person name="Hutchinson M.I."/>
            <person name="Powell A.J."/>
            <person name="Barry K."/>
            <person name="Miller A.N."/>
            <person name="Grigoriev I.V."/>
            <person name="Debuchy R."/>
            <person name="Gladieux P."/>
            <person name="Hiltunen Thoren M."/>
            <person name="Johannesson H."/>
        </authorList>
    </citation>
    <scope>NUCLEOTIDE SEQUENCE</scope>
    <source>
        <strain evidence="2">CBS 333.67</strain>
    </source>
</reference>
<name>A0AAJ0M5H4_9PEZI</name>
<proteinExistence type="predicted"/>
<feature type="compositionally biased region" description="Basic and acidic residues" evidence="1">
    <location>
        <begin position="51"/>
        <end position="61"/>
    </location>
</feature>
<accession>A0AAJ0M5H4</accession>
<organism evidence="2 3">
    <name type="scientific">Chaetomium strumarium</name>
    <dbReference type="NCBI Taxonomy" id="1170767"/>
    <lineage>
        <taxon>Eukaryota</taxon>
        <taxon>Fungi</taxon>
        <taxon>Dikarya</taxon>
        <taxon>Ascomycota</taxon>
        <taxon>Pezizomycotina</taxon>
        <taxon>Sordariomycetes</taxon>
        <taxon>Sordariomycetidae</taxon>
        <taxon>Sordariales</taxon>
        <taxon>Chaetomiaceae</taxon>
        <taxon>Chaetomium</taxon>
    </lineage>
</organism>
<comment type="caution">
    <text evidence="2">The sequence shown here is derived from an EMBL/GenBank/DDBJ whole genome shotgun (WGS) entry which is preliminary data.</text>
</comment>